<dbReference type="AlphaFoldDB" id="A0A939C061"/>
<dbReference type="Proteomes" id="UP000663792">
    <property type="component" value="Unassembled WGS sequence"/>
</dbReference>
<evidence type="ECO:0000313" key="9">
    <source>
        <dbReference type="Proteomes" id="UP000663792"/>
    </source>
</evidence>
<protein>
    <submittedName>
        <fullName evidence="8">YihY/virulence factor BrkB family protein</fullName>
    </submittedName>
</protein>
<keyword evidence="9" id="KW-1185">Reference proteome</keyword>
<keyword evidence="4 7" id="KW-1133">Transmembrane helix</keyword>
<keyword evidence="2" id="KW-1003">Cell membrane</keyword>
<evidence type="ECO:0000256" key="5">
    <source>
        <dbReference type="ARBA" id="ARBA00023136"/>
    </source>
</evidence>
<evidence type="ECO:0000256" key="3">
    <source>
        <dbReference type="ARBA" id="ARBA00022692"/>
    </source>
</evidence>
<evidence type="ECO:0000256" key="4">
    <source>
        <dbReference type="ARBA" id="ARBA00022989"/>
    </source>
</evidence>
<evidence type="ECO:0000256" key="7">
    <source>
        <dbReference type="SAM" id="Phobius"/>
    </source>
</evidence>
<organism evidence="8 9">
    <name type="scientific">Nakamurella leprariae</name>
    <dbReference type="NCBI Taxonomy" id="2803911"/>
    <lineage>
        <taxon>Bacteria</taxon>
        <taxon>Bacillati</taxon>
        <taxon>Actinomycetota</taxon>
        <taxon>Actinomycetes</taxon>
        <taxon>Nakamurellales</taxon>
        <taxon>Nakamurellaceae</taxon>
        <taxon>Nakamurella</taxon>
    </lineage>
</organism>
<feature type="transmembrane region" description="Helical" evidence="7">
    <location>
        <begin position="137"/>
        <end position="161"/>
    </location>
</feature>
<evidence type="ECO:0000256" key="2">
    <source>
        <dbReference type="ARBA" id="ARBA00022475"/>
    </source>
</evidence>
<evidence type="ECO:0000256" key="6">
    <source>
        <dbReference type="SAM" id="MobiDB-lite"/>
    </source>
</evidence>
<feature type="transmembrane region" description="Helical" evidence="7">
    <location>
        <begin position="245"/>
        <end position="272"/>
    </location>
</feature>
<dbReference type="Pfam" id="PF03631">
    <property type="entry name" value="Virul_fac_BrkB"/>
    <property type="match status" value="1"/>
</dbReference>
<feature type="transmembrane region" description="Helical" evidence="7">
    <location>
        <begin position="96"/>
        <end position="116"/>
    </location>
</feature>
<evidence type="ECO:0000313" key="8">
    <source>
        <dbReference type="EMBL" id="MBM9468895.1"/>
    </source>
</evidence>
<dbReference type="InterPro" id="IPR017039">
    <property type="entry name" value="Virul_fac_BrkB"/>
</dbReference>
<keyword evidence="3 7" id="KW-0812">Transmembrane</keyword>
<feature type="region of interest" description="Disordered" evidence="6">
    <location>
        <begin position="281"/>
        <end position="308"/>
    </location>
</feature>
<dbReference type="GO" id="GO:0005886">
    <property type="term" value="C:plasma membrane"/>
    <property type="evidence" value="ECO:0007669"/>
    <property type="project" value="UniProtKB-SubCell"/>
</dbReference>
<reference evidence="8" key="1">
    <citation type="submission" date="2021-01" db="EMBL/GenBank/DDBJ databases">
        <title>YIM 132084 draft genome.</title>
        <authorList>
            <person name="An D."/>
        </authorList>
    </citation>
    <scope>NUCLEOTIDE SEQUENCE</scope>
    <source>
        <strain evidence="8">YIM 132084</strain>
    </source>
</reference>
<sequence>MTSVSGPRRLLASVRETVRDVRRLARRSDMMVVAAALTCSAAFGLVPLLAIGARVAAWLLGPERVQRAAAGIAQFVPGPLGLDASVVEFTREAVAAPWWTVLLALLPVSLYAEGFVRGLERFSRARERYPRALRGRALTPLLTLIAVLIMLLVAGPVLPLFDGFGTGTGARLLGVFVAFNLMFFPLFGALLVVYRLFASTRLRPAALLWSAFWAASWLAGQLIGYTLAIRFIGGFDHAFGGYAPAAVVAAFSFFIYLENLVFVGGYLLALVLHERRTGAPVTTTEEQPAVQPAAPPAPPTSTSTSSGR</sequence>
<name>A0A939C061_9ACTN</name>
<comment type="subcellular location">
    <subcellularLocation>
        <location evidence="1">Cell membrane</location>
        <topology evidence="1">Multi-pass membrane protein</topology>
    </subcellularLocation>
</comment>
<proteinExistence type="predicted"/>
<feature type="transmembrane region" description="Helical" evidence="7">
    <location>
        <begin position="32"/>
        <end position="57"/>
    </location>
</feature>
<evidence type="ECO:0000256" key="1">
    <source>
        <dbReference type="ARBA" id="ARBA00004651"/>
    </source>
</evidence>
<comment type="caution">
    <text evidence="8">The sequence shown here is derived from an EMBL/GenBank/DDBJ whole genome shotgun (WGS) entry which is preliminary data.</text>
</comment>
<feature type="transmembrane region" description="Helical" evidence="7">
    <location>
        <begin position="173"/>
        <end position="194"/>
    </location>
</feature>
<feature type="transmembrane region" description="Helical" evidence="7">
    <location>
        <begin position="206"/>
        <end position="233"/>
    </location>
</feature>
<dbReference type="EMBL" id="JAERWK010000021">
    <property type="protein sequence ID" value="MBM9468895.1"/>
    <property type="molecule type" value="Genomic_DNA"/>
</dbReference>
<accession>A0A939C061</accession>
<keyword evidence="5 7" id="KW-0472">Membrane</keyword>
<dbReference type="RefSeq" id="WP_205261852.1">
    <property type="nucleotide sequence ID" value="NZ_JAERWK010000021.1"/>
</dbReference>
<gene>
    <name evidence="8" type="ORF">JL106_16545</name>
</gene>